<evidence type="ECO:0000256" key="1">
    <source>
        <dbReference type="ARBA" id="ARBA00023254"/>
    </source>
</evidence>
<dbReference type="InterPro" id="IPR039057">
    <property type="entry name" value="Spo22/ZIP4"/>
</dbReference>
<dbReference type="InterPro" id="IPR013940">
    <property type="entry name" value="Spo22/ZIP4/TEX11"/>
</dbReference>
<dbReference type="Pfam" id="PF08631">
    <property type="entry name" value="SPO22"/>
    <property type="match status" value="1"/>
</dbReference>
<dbReference type="InterPro" id="IPR011990">
    <property type="entry name" value="TPR-like_helical_dom_sf"/>
</dbReference>
<dbReference type="PANTHER" id="PTHR40375">
    <property type="entry name" value="SPORULATION-SPECIFIC PROTEIN 22"/>
    <property type="match status" value="1"/>
</dbReference>
<dbReference type="SUPFAM" id="SSF48452">
    <property type="entry name" value="TPR-like"/>
    <property type="match status" value="1"/>
</dbReference>
<evidence type="ECO:0000256" key="2">
    <source>
        <dbReference type="ARBA" id="ARBA00031845"/>
    </source>
</evidence>
<proteinExistence type="predicted"/>
<dbReference type="GO" id="GO:0090173">
    <property type="term" value="P:regulation of synaptonemal complex assembly"/>
    <property type="evidence" value="ECO:0007669"/>
    <property type="project" value="InterPro"/>
</dbReference>
<dbReference type="Gene3D" id="1.25.40.10">
    <property type="entry name" value="Tetratricopeptide repeat domain"/>
    <property type="match status" value="1"/>
</dbReference>
<name>A0A6V7PMW9_ANACO</name>
<evidence type="ECO:0000313" key="3">
    <source>
        <dbReference type="EMBL" id="CAD1832190.1"/>
    </source>
</evidence>
<protein>
    <recommendedName>
        <fullName evidence="2">Protein ZIP4 homolog</fullName>
    </recommendedName>
</protein>
<organism evidence="3">
    <name type="scientific">Ananas comosus var. bracteatus</name>
    <name type="common">red pineapple</name>
    <dbReference type="NCBI Taxonomy" id="296719"/>
    <lineage>
        <taxon>Eukaryota</taxon>
        <taxon>Viridiplantae</taxon>
        <taxon>Streptophyta</taxon>
        <taxon>Embryophyta</taxon>
        <taxon>Tracheophyta</taxon>
        <taxon>Spermatophyta</taxon>
        <taxon>Magnoliopsida</taxon>
        <taxon>Liliopsida</taxon>
        <taxon>Poales</taxon>
        <taxon>Bromeliaceae</taxon>
        <taxon>Bromelioideae</taxon>
        <taxon>Ananas</taxon>
    </lineage>
</organism>
<keyword evidence="1" id="KW-0469">Meiosis</keyword>
<accession>A0A6V7PMW9</accession>
<sequence length="973" mass="104981">MKISELSPDLRASPHVDSEALNPLPLLLGELETLVADAESLSSSDPSSAEALAAALRRSLARLSSSSSSSSSSAAPLPEHAKLQIWKLSFRLWNACVDLSNSSAVRRPGGVSGGEDRRSRTDQAQVRQAAAELLLLAGCPSGVPSAAAKAASFFHRTGLIWHELGRLDLAAACFERATDLVSGGGGGGAVAGEEERGLVLEINLARARTAWEASDRGLAVALLNRSKSLIHGSSHELSKKPSGGAPDASDLFSEALDLCEKGIAAAPSETLDLEGLKERCLRFMAAERLQAEDYEGVLRCVRVLRAAAGKGKGKGKGKGEHPSVGYVAMRAWLGAGRVGEAERELKGLVANEEAPEGVCVSAAEAYLATAGPEAARGVLVALAGRCSAGAGAALRIVKRVAEGGGGLGRARVVAELSSDERVVALFDSAAATSKERGAMHALLWNWYSLFSLSFYLSLEFLQLMSTQRGGAFPVQGLRDERRALRKLDALRTPRRGEPIRRSNCFRVLCLCHLALSHLDRAREFIDEANKLEPNIKCAFLKFKIHLQRKEEKEAINQMQSMVSCVDFNPEFLTLSAHEAIASHCIPVAVASLSVLLNLYSPGKPMPMPEVAVLRNLITLLQRNPETELEVLKYSRRASARMAELGPESFFGKGAVGNRELSWFAGNSWNMGLRTGKEKKLECCSEFLELAAEFYNTTTDDNGNQSMVCKSLILSVGATLNVEEQKNAPLLEQDVKKAIDMLTRAGKLLPSLSSSPSHIGDQSAENSAFSFLHTYYSYQLCSRIDHVDSHTQQLQLIKTFAATKPCLPRHLLQLGLAASQGARPNPEAAEFSLNAALSAFLASPSPEYQSIGIALRKLACLAGYGDGNDRAYDVYRQAYQIIVGLKDGEYPIEEGKWLAMTAWNKAGFAVRLRQVNVARKWMKMGLDLARHLKGMEQYIAGMEECFASFEKQCGNEDGKVEGTEIGSKSQPVLV</sequence>
<dbReference type="AlphaFoldDB" id="A0A6V7PMW9"/>
<dbReference type="PANTHER" id="PTHR40375:SF2">
    <property type="entry name" value="SPORULATION-SPECIFIC PROTEIN 22"/>
    <property type="match status" value="1"/>
</dbReference>
<gene>
    <name evidence="3" type="ORF">CB5_LOCUS15401</name>
</gene>
<dbReference type="EMBL" id="LR862150">
    <property type="protein sequence ID" value="CAD1832190.1"/>
    <property type="molecule type" value="Genomic_DNA"/>
</dbReference>
<dbReference type="GO" id="GO:0051321">
    <property type="term" value="P:meiotic cell cycle"/>
    <property type="evidence" value="ECO:0007669"/>
    <property type="project" value="UniProtKB-KW"/>
</dbReference>
<reference evidence="3" key="1">
    <citation type="submission" date="2020-07" db="EMBL/GenBank/DDBJ databases">
        <authorList>
            <person name="Lin J."/>
        </authorList>
    </citation>
    <scope>NUCLEOTIDE SEQUENCE</scope>
</reference>